<feature type="transmembrane region" description="Helical" evidence="1">
    <location>
        <begin position="89"/>
        <end position="110"/>
    </location>
</feature>
<organism evidence="2 3">
    <name type="scientific">Sulfurospirillum cavolei</name>
    <dbReference type="NCBI Taxonomy" id="366522"/>
    <lineage>
        <taxon>Bacteria</taxon>
        <taxon>Pseudomonadati</taxon>
        <taxon>Campylobacterota</taxon>
        <taxon>Epsilonproteobacteria</taxon>
        <taxon>Campylobacterales</taxon>
        <taxon>Sulfurospirillaceae</taxon>
        <taxon>Sulfurospirillum</taxon>
    </lineage>
</organism>
<evidence type="ECO:0008006" key="4">
    <source>
        <dbReference type="Google" id="ProtNLM"/>
    </source>
</evidence>
<keyword evidence="1" id="KW-0812">Transmembrane</keyword>
<feature type="transmembrane region" description="Helical" evidence="1">
    <location>
        <begin position="122"/>
        <end position="141"/>
    </location>
</feature>
<accession>A0A2D3WH90</accession>
<proteinExistence type="predicted"/>
<evidence type="ECO:0000313" key="3">
    <source>
        <dbReference type="Proteomes" id="UP000231638"/>
    </source>
</evidence>
<comment type="caution">
    <text evidence="2">The sequence shown here is derived from an EMBL/GenBank/DDBJ whole genome shotgun (WGS) entry which is preliminary data.</text>
</comment>
<gene>
    <name evidence="2" type="ORF">CFH80_07865</name>
</gene>
<evidence type="ECO:0000256" key="1">
    <source>
        <dbReference type="SAM" id="Phobius"/>
    </source>
</evidence>
<dbReference type="Proteomes" id="UP000231638">
    <property type="component" value="Unassembled WGS sequence"/>
</dbReference>
<feature type="transmembrane region" description="Helical" evidence="1">
    <location>
        <begin position="58"/>
        <end position="77"/>
    </location>
</feature>
<dbReference type="STRING" id="366522.GCA_001548055_00244"/>
<feature type="transmembrane region" description="Helical" evidence="1">
    <location>
        <begin position="33"/>
        <end position="52"/>
    </location>
</feature>
<reference evidence="2 3" key="1">
    <citation type="journal article" date="2017" name="Front. Microbiol.">
        <title>Comparative Genomic Analysis of the Class Epsilonproteobacteria and Proposed Reclassification to Epsilonbacteraeota (phyl. nov.).</title>
        <authorList>
            <person name="Waite D.W."/>
            <person name="Vanwonterghem I."/>
            <person name="Rinke C."/>
            <person name="Parks D.H."/>
            <person name="Zhang Y."/>
            <person name="Takai K."/>
            <person name="Sievert S.M."/>
            <person name="Simon J."/>
            <person name="Campbell B.J."/>
            <person name="Hanson T.E."/>
            <person name="Woyke T."/>
            <person name="Klotz M.G."/>
            <person name="Hugenholtz P."/>
        </authorList>
    </citation>
    <scope>NUCLEOTIDE SEQUENCE [LARGE SCALE GENOMIC DNA]</scope>
    <source>
        <strain evidence="2">UBA11420</strain>
    </source>
</reference>
<name>A0A2D3WH90_9BACT</name>
<dbReference type="EMBL" id="DLUG01000204">
    <property type="protein sequence ID" value="DAB35873.1"/>
    <property type="molecule type" value="Genomic_DNA"/>
</dbReference>
<protein>
    <recommendedName>
        <fullName evidence="4">PQ-loop repeat-containing protein</fullName>
    </recommendedName>
</protein>
<sequence length="177" mass="20159">MVIPYALEIGFSFVFLAYFAQLYKIFRTKRSDGIALNGYLVTFITLLSYIAWAKSTIGTAKILELGLHTLTFAYIYKHARRVAFSKKDLGVFAVALLGSFNLIGGIAQAYKSYRALSPQDVSFLHYALIFVANLFFLHVAWYEHERTVVFVGLIVTNVIYSYILFQTSRAIVTKRLR</sequence>
<keyword evidence="1" id="KW-1133">Transmembrane helix</keyword>
<evidence type="ECO:0000313" key="2">
    <source>
        <dbReference type="EMBL" id="DAB35873.1"/>
    </source>
</evidence>
<feature type="transmembrane region" description="Helical" evidence="1">
    <location>
        <begin position="148"/>
        <end position="165"/>
    </location>
</feature>
<keyword evidence="1" id="KW-0472">Membrane</keyword>
<dbReference type="AlphaFoldDB" id="A0A2D3WH90"/>
<feature type="transmembrane region" description="Helical" evidence="1">
    <location>
        <begin position="6"/>
        <end position="26"/>
    </location>
</feature>